<feature type="signal peptide" evidence="1">
    <location>
        <begin position="1"/>
        <end position="25"/>
    </location>
</feature>
<evidence type="ECO:0000313" key="2">
    <source>
        <dbReference type="EMBL" id="NER18493.1"/>
    </source>
</evidence>
<gene>
    <name evidence="2" type="ORF">GWK10_14840</name>
</gene>
<evidence type="ECO:0000313" key="3">
    <source>
        <dbReference type="Proteomes" id="UP000474296"/>
    </source>
</evidence>
<organism evidence="2 3">
    <name type="scientific">Spongiivirga citrea</name>
    <dbReference type="NCBI Taxonomy" id="1481457"/>
    <lineage>
        <taxon>Bacteria</taxon>
        <taxon>Pseudomonadati</taxon>
        <taxon>Bacteroidota</taxon>
        <taxon>Flavobacteriia</taxon>
        <taxon>Flavobacteriales</taxon>
        <taxon>Flavobacteriaceae</taxon>
        <taxon>Spongiivirga</taxon>
    </lineage>
</organism>
<reference evidence="2 3" key="1">
    <citation type="submission" date="2020-01" db="EMBL/GenBank/DDBJ databases">
        <title>Spongiivirga citrea KCTC 32990T.</title>
        <authorList>
            <person name="Wang G."/>
        </authorList>
    </citation>
    <scope>NUCLEOTIDE SEQUENCE [LARGE SCALE GENOMIC DNA]</scope>
    <source>
        <strain evidence="2 3">KCTC 32990</strain>
    </source>
</reference>
<dbReference type="Proteomes" id="UP000474296">
    <property type="component" value="Unassembled WGS sequence"/>
</dbReference>
<accession>A0A6M0CNH1</accession>
<keyword evidence="3" id="KW-1185">Reference proteome</keyword>
<comment type="caution">
    <text evidence="2">The sequence shown here is derived from an EMBL/GenBank/DDBJ whole genome shotgun (WGS) entry which is preliminary data.</text>
</comment>
<keyword evidence="1" id="KW-0732">Signal</keyword>
<dbReference type="RefSeq" id="WP_164033182.1">
    <property type="nucleotide sequence ID" value="NZ_JAABOQ010000006.1"/>
</dbReference>
<sequence>MNIIMNSITKTIILLLFFMGSTVQAQPRHERIKAQKVAYITNQLELTSDEAAKFWPIYNKHEANMHQLRRKDMRNLRKEFQDQGGDAISDAEASKLLDRLITIEDKMHMEKTQLTTDLRKVISAKKIIKLRRAEEEFNKQLIKKFREGRRRN</sequence>
<evidence type="ECO:0000256" key="1">
    <source>
        <dbReference type="SAM" id="SignalP"/>
    </source>
</evidence>
<name>A0A6M0CNH1_9FLAO</name>
<proteinExistence type="predicted"/>
<dbReference type="EMBL" id="JAABOQ010000006">
    <property type="protein sequence ID" value="NER18493.1"/>
    <property type="molecule type" value="Genomic_DNA"/>
</dbReference>
<dbReference type="AlphaFoldDB" id="A0A6M0CNH1"/>
<evidence type="ECO:0008006" key="4">
    <source>
        <dbReference type="Google" id="ProtNLM"/>
    </source>
</evidence>
<feature type="chain" id="PRO_5026831469" description="Sensor of ECF-type sigma factor" evidence="1">
    <location>
        <begin position="26"/>
        <end position="152"/>
    </location>
</feature>
<protein>
    <recommendedName>
        <fullName evidence="4">Sensor of ECF-type sigma factor</fullName>
    </recommendedName>
</protein>